<keyword evidence="1" id="KW-0812">Transmembrane</keyword>
<sequence>MKRSYKKRTVLDFSKIGQIAFVFFVVFIAYRILTPPSNETGPLKAPDGSKTARLKTFYYYDNQPSYKIYYREAGKRAWLNLLYLPAHTNAPANAKADIAWSRDSDRLDFLIDGTSIWHHVFSP</sequence>
<gene>
    <name evidence="2" type="ORF">PDESU_00852</name>
</gene>
<dbReference type="RefSeq" id="WP_136077982.1">
    <property type="nucleotide sequence ID" value="NZ_CAAHFG010000001.1"/>
</dbReference>
<dbReference type="EMBL" id="CAAHFG010000001">
    <property type="protein sequence ID" value="VGO12301.1"/>
    <property type="molecule type" value="Genomic_DNA"/>
</dbReference>
<keyword evidence="1" id="KW-0472">Membrane</keyword>
<evidence type="ECO:0000313" key="2">
    <source>
        <dbReference type="EMBL" id="VGO12301.1"/>
    </source>
</evidence>
<keyword evidence="1" id="KW-1133">Transmembrane helix</keyword>
<reference evidence="2 3" key="1">
    <citation type="submission" date="2019-04" db="EMBL/GenBank/DDBJ databases">
        <authorList>
            <person name="Van Vliet M D."/>
        </authorList>
    </citation>
    <scope>NUCLEOTIDE SEQUENCE [LARGE SCALE GENOMIC DNA]</scope>
    <source>
        <strain evidence="2 3">F1</strain>
    </source>
</reference>
<protein>
    <submittedName>
        <fullName evidence="2">Uncharacterized protein</fullName>
    </submittedName>
</protein>
<dbReference type="AlphaFoldDB" id="A0A6C2TY73"/>
<organism evidence="2 3">
    <name type="scientific">Pontiella desulfatans</name>
    <dbReference type="NCBI Taxonomy" id="2750659"/>
    <lineage>
        <taxon>Bacteria</taxon>
        <taxon>Pseudomonadati</taxon>
        <taxon>Kiritimatiellota</taxon>
        <taxon>Kiritimatiellia</taxon>
        <taxon>Kiritimatiellales</taxon>
        <taxon>Pontiellaceae</taxon>
        <taxon>Pontiella</taxon>
    </lineage>
</organism>
<name>A0A6C2TY73_PONDE</name>
<evidence type="ECO:0000313" key="3">
    <source>
        <dbReference type="Proteomes" id="UP000366872"/>
    </source>
</evidence>
<proteinExistence type="predicted"/>
<keyword evidence="3" id="KW-1185">Reference proteome</keyword>
<accession>A0A6C2TY73</accession>
<feature type="transmembrane region" description="Helical" evidence="1">
    <location>
        <begin position="12"/>
        <end position="33"/>
    </location>
</feature>
<dbReference type="Proteomes" id="UP000366872">
    <property type="component" value="Unassembled WGS sequence"/>
</dbReference>
<evidence type="ECO:0000256" key="1">
    <source>
        <dbReference type="SAM" id="Phobius"/>
    </source>
</evidence>